<accession>A0A8S5T8D1</accession>
<organism evidence="1">
    <name type="scientific">Podoviridae sp. ctU557</name>
    <dbReference type="NCBI Taxonomy" id="2827736"/>
    <lineage>
        <taxon>Viruses</taxon>
        <taxon>Duplodnaviria</taxon>
        <taxon>Heunggongvirae</taxon>
        <taxon>Uroviricota</taxon>
        <taxon>Caudoviricetes</taxon>
    </lineage>
</organism>
<sequence>MAINPNDFIFHSDYTVNGLLNSYKETLTTPGVQIAPNASMTIYGDYHDIGNARSTPVAFWVVPSLPQVHSSIATGNLQPGSIRKGGFAVSTSQAGGHNPVGIYFFPFALQSGRSVRSAIKIFNNSSKILTVPVAKWKMKISVYIVPPNTA</sequence>
<name>A0A8S5T8D1_9CAUD</name>
<proteinExistence type="predicted"/>
<dbReference type="EMBL" id="BK032771">
    <property type="protein sequence ID" value="DAF59502.1"/>
    <property type="molecule type" value="Genomic_DNA"/>
</dbReference>
<protein>
    <submittedName>
        <fullName evidence="1">Uncharacterized protein</fullName>
    </submittedName>
</protein>
<evidence type="ECO:0000313" key="1">
    <source>
        <dbReference type="EMBL" id="DAF59502.1"/>
    </source>
</evidence>
<reference evidence="1" key="1">
    <citation type="journal article" date="2021" name="Proc. Natl. Acad. Sci. U.S.A.">
        <title>A Catalog of Tens of Thousands of Viruses from Human Metagenomes Reveals Hidden Associations with Chronic Diseases.</title>
        <authorList>
            <person name="Tisza M.J."/>
            <person name="Buck C.B."/>
        </authorList>
    </citation>
    <scope>NUCLEOTIDE SEQUENCE</scope>
    <source>
        <strain evidence="1">CtU557</strain>
    </source>
</reference>